<comment type="caution">
    <text evidence="3">The sequence shown here is derived from an EMBL/GenBank/DDBJ whole genome shotgun (WGS) entry which is preliminary data.</text>
</comment>
<keyword evidence="4" id="KW-1185">Reference proteome</keyword>
<dbReference type="PANTHER" id="PTHR31589">
    <property type="entry name" value="PROTEIN, PUTATIVE (DUF239)-RELATED-RELATED"/>
    <property type="match status" value="1"/>
</dbReference>
<dbReference type="PROSITE" id="PS52045">
    <property type="entry name" value="NEPROSIN_PEP_CD"/>
    <property type="match status" value="1"/>
</dbReference>
<feature type="signal peptide" evidence="1">
    <location>
        <begin position="1"/>
        <end position="21"/>
    </location>
</feature>
<feature type="domain" description="Neprosin PEP catalytic" evidence="2">
    <location>
        <begin position="1"/>
        <end position="228"/>
    </location>
</feature>
<dbReference type="AlphaFoldDB" id="A0ABD1L170"/>
<dbReference type="InterPro" id="IPR053168">
    <property type="entry name" value="Glutamic_endopeptidase"/>
</dbReference>
<evidence type="ECO:0000256" key="1">
    <source>
        <dbReference type="SAM" id="SignalP"/>
    </source>
</evidence>
<name>A0ABD1L170_9FABA</name>
<proteinExistence type="predicted"/>
<gene>
    <name evidence="3" type="ORF">Fmac_031124</name>
</gene>
<dbReference type="Pfam" id="PF03080">
    <property type="entry name" value="Neprosin"/>
    <property type="match status" value="1"/>
</dbReference>
<accession>A0ABD1L170</accession>
<reference evidence="3 4" key="1">
    <citation type="submission" date="2024-08" db="EMBL/GenBank/DDBJ databases">
        <title>Insights into the chromosomal genome structure of Flemingia macrophylla.</title>
        <authorList>
            <person name="Ding Y."/>
            <person name="Zhao Y."/>
            <person name="Bi W."/>
            <person name="Wu M."/>
            <person name="Zhao G."/>
            <person name="Gong Y."/>
            <person name="Li W."/>
            <person name="Zhang P."/>
        </authorList>
    </citation>
    <scope>NUCLEOTIDE SEQUENCE [LARGE SCALE GENOMIC DNA]</scope>
    <source>
        <strain evidence="3">DYQJB</strain>
        <tissue evidence="3">Leaf</tissue>
    </source>
</reference>
<evidence type="ECO:0000313" key="4">
    <source>
        <dbReference type="Proteomes" id="UP001603857"/>
    </source>
</evidence>
<dbReference type="EMBL" id="JBGMDY010000011">
    <property type="protein sequence ID" value="KAL2317248.1"/>
    <property type="molecule type" value="Genomic_DNA"/>
</dbReference>
<evidence type="ECO:0000259" key="2">
    <source>
        <dbReference type="PROSITE" id="PS52045"/>
    </source>
</evidence>
<dbReference type="PANTHER" id="PTHR31589:SF223">
    <property type="entry name" value="PROTEIN, PUTATIVE (DUF239)-RELATED"/>
    <property type="match status" value="1"/>
</dbReference>
<organism evidence="3 4">
    <name type="scientific">Flemingia macrophylla</name>
    <dbReference type="NCBI Taxonomy" id="520843"/>
    <lineage>
        <taxon>Eukaryota</taxon>
        <taxon>Viridiplantae</taxon>
        <taxon>Streptophyta</taxon>
        <taxon>Embryophyta</taxon>
        <taxon>Tracheophyta</taxon>
        <taxon>Spermatophyta</taxon>
        <taxon>Magnoliopsida</taxon>
        <taxon>eudicotyledons</taxon>
        <taxon>Gunneridae</taxon>
        <taxon>Pentapetalae</taxon>
        <taxon>rosids</taxon>
        <taxon>fabids</taxon>
        <taxon>Fabales</taxon>
        <taxon>Fabaceae</taxon>
        <taxon>Papilionoideae</taxon>
        <taxon>50 kb inversion clade</taxon>
        <taxon>NPAAA clade</taxon>
        <taxon>indigoferoid/millettioid clade</taxon>
        <taxon>Phaseoleae</taxon>
        <taxon>Flemingia</taxon>
    </lineage>
</organism>
<keyword evidence="1" id="KW-0732">Signal</keyword>
<dbReference type="InterPro" id="IPR004314">
    <property type="entry name" value="Neprosin"/>
</dbReference>
<dbReference type="Proteomes" id="UP001603857">
    <property type="component" value="Unassembled WGS sequence"/>
</dbReference>
<evidence type="ECO:0000313" key="3">
    <source>
        <dbReference type="EMBL" id="KAL2317248.1"/>
    </source>
</evidence>
<feature type="chain" id="PRO_5044747443" description="Neprosin PEP catalytic domain-containing protein" evidence="1">
    <location>
        <begin position="22"/>
        <end position="229"/>
    </location>
</feature>
<protein>
    <recommendedName>
        <fullName evidence="2">Neprosin PEP catalytic domain-containing protein</fullName>
    </recommendedName>
</protein>
<sequence length="229" mass="25922">MIKTLLFVLCLVTNGRHIVDGIRNTHTEDLELDKQLKLVNKPPVKSIHRKPSVQNSMRAKSIVGLHKVECPSGTVPIRRTMKNDLIKSKLLFNNHIMTQELQPGHHDKNTKNWWLSVQNQHIGYFPEKLFSGMSSANIVGWGGETITPKGIPSPPMGSGYFPDGDLIHACYFRHVTFQNASWQNYGPEDYRQDIFNDKPDCYKAQFYGYVGKESEYALLFGGPGGDCEN</sequence>